<dbReference type="SUPFAM" id="SSF53474">
    <property type="entry name" value="alpha/beta-Hydrolases"/>
    <property type="match status" value="2"/>
</dbReference>
<name>A0AAW1R6Z0_9CHLO</name>
<organism evidence="2 3">
    <name type="scientific">[Myrmecia] bisecta</name>
    <dbReference type="NCBI Taxonomy" id="41462"/>
    <lineage>
        <taxon>Eukaryota</taxon>
        <taxon>Viridiplantae</taxon>
        <taxon>Chlorophyta</taxon>
        <taxon>core chlorophytes</taxon>
        <taxon>Trebouxiophyceae</taxon>
        <taxon>Trebouxiales</taxon>
        <taxon>Trebouxiaceae</taxon>
        <taxon>Myrmecia</taxon>
    </lineage>
</organism>
<dbReference type="PANTHER" id="PTHR11614">
    <property type="entry name" value="PHOSPHOLIPASE-RELATED"/>
    <property type="match status" value="1"/>
</dbReference>
<dbReference type="FunFam" id="3.40.50.1820:FF:000117">
    <property type="entry name" value="Monoglyceride lipase, putative"/>
    <property type="match status" value="2"/>
</dbReference>
<protein>
    <recommendedName>
        <fullName evidence="1">Serine aminopeptidase S33 domain-containing protein</fullName>
    </recommendedName>
</protein>
<dbReference type="Pfam" id="PF12146">
    <property type="entry name" value="Hydrolase_4"/>
    <property type="match status" value="2"/>
</dbReference>
<keyword evidence="3" id="KW-1185">Reference proteome</keyword>
<dbReference type="AlphaFoldDB" id="A0AAW1R6Z0"/>
<dbReference type="Gene3D" id="3.40.50.1820">
    <property type="entry name" value="alpha/beta hydrolase"/>
    <property type="match status" value="2"/>
</dbReference>
<evidence type="ECO:0000259" key="1">
    <source>
        <dbReference type="Pfam" id="PF12146"/>
    </source>
</evidence>
<proteinExistence type="predicted"/>
<feature type="domain" description="Serine aminopeptidase S33" evidence="1">
    <location>
        <begin position="283"/>
        <end position="522"/>
    </location>
</feature>
<sequence length="549" mass="59796">MQFSESKELNSRGQSLYAVSYFPARDGTPWPPKAVLLWHHGYGEHISRKKYVNFFTQLASAGIAVVSYDAHGHGKSEPAQVPSEKCLVNSWHHLVDDCVHFANSMIAKYGATVPAFIGGASLGGLIATHTVLRDQSAWSGLILSAAAIDVEWTPVLRMQALIGGLLAALVPRARIVPAVELQNISPDADVIEDYVNDPLCSPGKVRARTGNEGLKAFRDAQTKTHLLTLPIYAQHDPADKITSANAVKRLMASSPSPDKTFVEKLYTVSYVPTDAGGITRPVVAVVQWHHGYGEHISRSKYVSLFTELANAGIAVYAYDAHGHGKSEPASDPDQACLVRNWHHLVDDCTDFAREVAAKHDAAIPRFMGGVSLGGLIATHTVLHDQAVWRGLILSSAAIDLNWNWTLRVQASIGSLLAALLPRARLVPAVPPEHISPDPDYVRDFVEDPLNYPGDVRCKTANEILKAFREAQRKEHLLTLPIYAHHGTADLVTSLPAVRRLLANCRSSDKTLDEVEGGWHEVLAGPGSEQVVARLKAWLLTHADVPEAKL</sequence>
<evidence type="ECO:0000313" key="3">
    <source>
        <dbReference type="Proteomes" id="UP001489004"/>
    </source>
</evidence>
<dbReference type="InterPro" id="IPR022742">
    <property type="entry name" value="Hydrolase_4"/>
</dbReference>
<evidence type="ECO:0000313" key="2">
    <source>
        <dbReference type="EMBL" id="KAK9829537.1"/>
    </source>
</evidence>
<accession>A0AAW1R6Z0</accession>
<reference evidence="2 3" key="1">
    <citation type="journal article" date="2024" name="Nat. Commun.">
        <title>Phylogenomics reveals the evolutionary origins of lichenization in chlorophyte algae.</title>
        <authorList>
            <person name="Puginier C."/>
            <person name="Libourel C."/>
            <person name="Otte J."/>
            <person name="Skaloud P."/>
            <person name="Haon M."/>
            <person name="Grisel S."/>
            <person name="Petersen M."/>
            <person name="Berrin J.G."/>
            <person name="Delaux P.M."/>
            <person name="Dal Grande F."/>
            <person name="Keller J."/>
        </authorList>
    </citation>
    <scope>NUCLEOTIDE SEQUENCE [LARGE SCALE GENOMIC DNA]</scope>
    <source>
        <strain evidence="2 3">SAG 2043</strain>
    </source>
</reference>
<comment type="caution">
    <text evidence="2">The sequence shown here is derived from an EMBL/GenBank/DDBJ whole genome shotgun (WGS) entry which is preliminary data.</text>
</comment>
<dbReference type="InterPro" id="IPR029058">
    <property type="entry name" value="AB_hydrolase_fold"/>
</dbReference>
<dbReference type="InterPro" id="IPR051044">
    <property type="entry name" value="MAG_DAG_Lipase"/>
</dbReference>
<gene>
    <name evidence="2" type="ORF">WJX72_006371</name>
</gene>
<dbReference type="EMBL" id="JALJOR010000001">
    <property type="protein sequence ID" value="KAK9829537.1"/>
    <property type="molecule type" value="Genomic_DNA"/>
</dbReference>
<feature type="domain" description="Serine aminopeptidase S33" evidence="1">
    <location>
        <begin position="31"/>
        <end position="261"/>
    </location>
</feature>
<dbReference type="Proteomes" id="UP001489004">
    <property type="component" value="Unassembled WGS sequence"/>
</dbReference>